<name>A0A4U5NJ16_STECR</name>
<dbReference type="GO" id="GO:0052689">
    <property type="term" value="F:carboxylic ester hydrolase activity"/>
    <property type="evidence" value="ECO:0007669"/>
    <property type="project" value="UniProtKB-KW"/>
</dbReference>
<reference evidence="6 7" key="1">
    <citation type="journal article" date="2015" name="Genome Biol.">
        <title>Comparative genomics of Steinernema reveals deeply conserved gene regulatory networks.</title>
        <authorList>
            <person name="Dillman A.R."/>
            <person name="Macchietto M."/>
            <person name="Porter C.F."/>
            <person name="Rogers A."/>
            <person name="Williams B."/>
            <person name="Antoshechkin I."/>
            <person name="Lee M.M."/>
            <person name="Goodwin Z."/>
            <person name="Lu X."/>
            <person name="Lewis E.E."/>
            <person name="Goodrich-Blair H."/>
            <person name="Stock S.P."/>
            <person name="Adams B.J."/>
            <person name="Sternberg P.W."/>
            <person name="Mortazavi A."/>
        </authorList>
    </citation>
    <scope>NUCLEOTIDE SEQUENCE [LARGE SCALE GENOMIC DNA]</scope>
    <source>
        <strain evidence="6 7">ALL</strain>
    </source>
</reference>
<comment type="similarity">
    <text evidence="1 4">Belongs to the type-B carboxylesterase/lipase family.</text>
</comment>
<dbReference type="Proteomes" id="UP000298663">
    <property type="component" value="Unassembled WGS sequence"/>
</dbReference>
<dbReference type="Gene3D" id="3.40.50.1820">
    <property type="entry name" value="alpha/beta hydrolase"/>
    <property type="match status" value="1"/>
</dbReference>
<evidence type="ECO:0000256" key="1">
    <source>
        <dbReference type="ARBA" id="ARBA00005964"/>
    </source>
</evidence>
<evidence type="ECO:0000256" key="4">
    <source>
        <dbReference type="RuleBase" id="RU361235"/>
    </source>
</evidence>
<dbReference type="OrthoDB" id="5854651at2759"/>
<dbReference type="EC" id="3.1.1.-" evidence="4"/>
<proteinExistence type="inferred from homology"/>
<dbReference type="InterPro" id="IPR019826">
    <property type="entry name" value="Carboxylesterase_B_AS"/>
</dbReference>
<accession>A0A4U5NJ16</accession>
<evidence type="ECO:0000259" key="5">
    <source>
        <dbReference type="Pfam" id="PF00135"/>
    </source>
</evidence>
<evidence type="ECO:0000256" key="2">
    <source>
        <dbReference type="ARBA" id="ARBA00022487"/>
    </source>
</evidence>
<keyword evidence="3 4" id="KW-0378">Hydrolase</keyword>
<sequence>MSHDNFSEDCLTLNIMAPSKSSSDSKGYPVLVYIYWGAFQLGESSFYGYKNISDNFVSQEIVSVTFNYRISAFGFFSTGDDVMSGNLGLWDQTLALKFVKEVITNFGGDPSRITVIGASAGAKSVTALMLSPHSNYLFQRAIAISGSVFSPGVISERVVNVSNSLAEALDCKGFSKDIKKCMKEKAVKQILDGIEKIGPSHSHLFSYKYHPRLDGDFFPEDLSSLLKKAPKIELMTGVTELETGVRCITNQMPALTDYGIEKDQWESYSADQLKTFIEEKSLMEGDPKSLKQELIEFYVDRPRKDSKDMDWKDYLERFATLVGDFNYVFPVYEGAMLWTKKNVPVYLFVEEYYHNDLMKNYPLKGAFHANELPYLFNASFGNFFEFNKDDKHFQKNVLDGFISFVKGKKPKVNNVKWEATTQDQPRRYMSFAPKSTMKNDFMGESVNFWVDKLQDKAVREHAEL</sequence>
<protein>
    <recommendedName>
        <fullName evidence="4">Carboxylic ester hydrolase</fullName>
        <ecNumber evidence="4">3.1.1.-</ecNumber>
    </recommendedName>
</protein>
<dbReference type="Pfam" id="PF00135">
    <property type="entry name" value="COesterase"/>
    <property type="match status" value="1"/>
</dbReference>
<feature type="domain" description="Carboxylesterase type B" evidence="5">
    <location>
        <begin position="5"/>
        <end position="449"/>
    </location>
</feature>
<evidence type="ECO:0000313" key="6">
    <source>
        <dbReference type="EMBL" id="TKR82790.1"/>
    </source>
</evidence>
<dbReference type="PANTHER" id="PTHR44590:SF4">
    <property type="entry name" value="CARBOXYLIC ESTER HYDROLASE"/>
    <property type="match status" value="1"/>
</dbReference>
<dbReference type="InterPro" id="IPR029058">
    <property type="entry name" value="AB_hydrolase_fold"/>
</dbReference>
<dbReference type="AlphaFoldDB" id="A0A4U5NJ16"/>
<dbReference type="SUPFAM" id="SSF53474">
    <property type="entry name" value="alpha/beta-Hydrolases"/>
    <property type="match status" value="1"/>
</dbReference>
<keyword evidence="7" id="KW-1185">Reference proteome</keyword>
<comment type="caution">
    <text evidence="6">The sequence shown here is derived from an EMBL/GenBank/DDBJ whole genome shotgun (WGS) entry which is preliminary data.</text>
</comment>
<dbReference type="EMBL" id="AZBU02000004">
    <property type="protein sequence ID" value="TKR82790.1"/>
    <property type="molecule type" value="Genomic_DNA"/>
</dbReference>
<keyword evidence="2" id="KW-0719">Serine esterase</keyword>
<reference evidence="6 7" key="2">
    <citation type="journal article" date="2019" name="G3 (Bethesda)">
        <title>Hybrid Assembly of the Genome of the Entomopathogenic Nematode Steinernema carpocapsae Identifies the X-Chromosome.</title>
        <authorList>
            <person name="Serra L."/>
            <person name="Macchietto M."/>
            <person name="Macias-Munoz A."/>
            <person name="McGill C.J."/>
            <person name="Rodriguez I.M."/>
            <person name="Rodriguez B."/>
            <person name="Murad R."/>
            <person name="Mortazavi A."/>
        </authorList>
    </citation>
    <scope>NUCLEOTIDE SEQUENCE [LARGE SCALE GENOMIC DNA]</scope>
    <source>
        <strain evidence="6 7">ALL</strain>
    </source>
</reference>
<dbReference type="PROSITE" id="PS00122">
    <property type="entry name" value="CARBOXYLESTERASE_B_1"/>
    <property type="match status" value="1"/>
</dbReference>
<organism evidence="6 7">
    <name type="scientific">Steinernema carpocapsae</name>
    <name type="common">Entomopathogenic nematode</name>
    <dbReference type="NCBI Taxonomy" id="34508"/>
    <lineage>
        <taxon>Eukaryota</taxon>
        <taxon>Metazoa</taxon>
        <taxon>Ecdysozoa</taxon>
        <taxon>Nematoda</taxon>
        <taxon>Chromadorea</taxon>
        <taxon>Rhabditida</taxon>
        <taxon>Tylenchina</taxon>
        <taxon>Panagrolaimomorpha</taxon>
        <taxon>Strongyloidoidea</taxon>
        <taxon>Steinernematidae</taxon>
        <taxon>Steinernema</taxon>
    </lineage>
</organism>
<gene>
    <name evidence="6" type="ORF">L596_016469</name>
</gene>
<evidence type="ECO:0000256" key="3">
    <source>
        <dbReference type="ARBA" id="ARBA00022801"/>
    </source>
</evidence>
<dbReference type="InterPro" id="IPR002018">
    <property type="entry name" value="CarbesteraseB"/>
</dbReference>
<dbReference type="PANTHER" id="PTHR44590">
    <property type="entry name" value="CARBOXYLIC ESTER HYDROLASE-RELATED"/>
    <property type="match status" value="1"/>
</dbReference>
<dbReference type="STRING" id="34508.A0A4U5NJ16"/>
<evidence type="ECO:0000313" key="7">
    <source>
        <dbReference type="Proteomes" id="UP000298663"/>
    </source>
</evidence>